<dbReference type="PANTHER" id="PTHR36206:SF16">
    <property type="entry name" value="TRANSCRIPTION FACTOR DOMAIN-CONTAINING PROTEIN-RELATED"/>
    <property type="match status" value="1"/>
</dbReference>
<dbReference type="InterPro" id="IPR036864">
    <property type="entry name" value="Zn2-C6_fun-type_DNA-bd_sf"/>
</dbReference>
<evidence type="ECO:0000256" key="4">
    <source>
        <dbReference type="ARBA" id="ARBA00023125"/>
    </source>
</evidence>
<keyword evidence="6" id="KW-0539">Nucleus</keyword>
<dbReference type="Pfam" id="PF11951">
    <property type="entry name" value="Fungal_trans_2"/>
    <property type="match status" value="1"/>
</dbReference>
<accession>A0A1R3RGM4</accession>
<evidence type="ECO:0000256" key="3">
    <source>
        <dbReference type="ARBA" id="ARBA00023015"/>
    </source>
</evidence>
<feature type="region of interest" description="Disordered" evidence="7">
    <location>
        <begin position="1"/>
        <end position="39"/>
    </location>
</feature>
<dbReference type="OMA" id="WDSNLCA"/>
<dbReference type="InterPro" id="IPR052360">
    <property type="entry name" value="Transcr_Regulatory_Proteins"/>
</dbReference>
<dbReference type="CDD" id="cd12148">
    <property type="entry name" value="fungal_TF_MHR"/>
    <property type="match status" value="1"/>
</dbReference>
<evidence type="ECO:0000256" key="5">
    <source>
        <dbReference type="ARBA" id="ARBA00023163"/>
    </source>
</evidence>
<feature type="compositionally biased region" description="Polar residues" evidence="7">
    <location>
        <begin position="19"/>
        <end position="29"/>
    </location>
</feature>
<dbReference type="Proteomes" id="UP000188318">
    <property type="component" value="Unassembled WGS sequence"/>
</dbReference>
<organism evidence="8 9">
    <name type="scientific">Aspergillus carbonarius (strain ITEM 5010)</name>
    <dbReference type="NCBI Taxonomy" id="602072"/>
    <lineage>
        <taxon>Eukaryota</taxon>
        <taxon>Fungi</taxon>
        <taxon>Dikarya</taxon>
        <taxon>Ascomycota</taxon>
        <taxon>Pezizomycotina</taxon>
        <taxon>Eurotiomycetes</taxon>
        <taxon>Eurotiomycetidae</taxon>
        <taxon>Eurotiales</taxon>
        <taxon>Aspergillaceae</taxon>
        <taxon>Aspergillus</taxon>
        <taxon>Aspergillus subgen. Circumdati</taxon>
    </lineage>
</organism>
<keyword evidence="9" id="KW-1185">Reference proteome</keyword>
<dbReference type="InterPro" id="IPR001138">
    <property type="entry name" value="Zn2Cys6_DnaBD"/>
</dbReference>
<dbReference type="GO" id="GO:0003677">
    <property type="term" value="F:DNA binding"/>
    <property type="evidence" value="ECO:0007669"/>
    <property type="project" value="UniProtKB-KW"/>
</dbReference>
<dbReference type="GO" id="GO:0000981">
    <property type="term" value="F:DNA-binding transcription factor activity, RNA polymerase II-specific"/>
    <property type="evidence" value="ECO:0007669"/>
    <property type="project" value="InterPro"/>
</dbReference>
<evidence type="ECO:0000256" key="6">
    <source>
        <dbReference type="ARBA" id="ARBA00023242"/>
    </source>
</evidence>
<keyword evidence="1" id="KW-0479">Metal-binding</keyword>
<name>A0A1R3RGM4_ASPC5</name>
<dbReference type="GO" id="GO:0008270">
    <property type="term" value="F:zinc ion binding"/>
    <property type="evidence" value="ECO:0007669"/>
    <property type="project" value="InterPro"/>
</dbReference>
<keyword evidence="2" id="KW-0862">Zinc</keyword>
<evidence type="ECO:0008006" key="10">
    <source>
        <dbReference type="Google" id="ProtNLM"/>
    </source>
</evidence>
<dbReference type="InterPro" id="IPR021858">
    <property type="entry name" value="Fun_TF"/>
</dbReference>
<gene>
    <name evidence="8" type="ORF">ASPCADRAFT_53303</name>
</gene>
<dbReference type="GO" id="GO:0009893">
    <property type="term" value="P:positive regulation of metabolic process"/>
    <property type="evidence" value="ECO:0007669"/>
    <property type="project" value="UniProtKB-ARBA"/>
</dbReference>
<dbReference type="VEuPathDB" id="FungiDB:ASPCADRAFT_53303"/>
<evidence type="ECO:0000256" key="7">
    <source>
        <dbReference type="SAM" id="MobiDB-lite"/>
    </source>
</evidence>
<keyword evidence="5" id="KW-0804">Transcription</keyword>
<dbReference type="STRING" id="602072.A0A1R3RGM4"/>
<reference evidence="9" key="1">
    <citation type="journal article" date="2017" name="Genome Biol.">
        <title>Comparative genomics reveals high biological diversity and specific adaptations in the industrially and medically important fungal genus Aspergillus.</title>
        <authorList>
            <person name="de Vries R.P."/>
            <person name="Riley R."/>
            <person name="Wiebenga A."/>
            <person name="Aguilar-Osorio G."/>
            <person name="Amillis S."/>
            <person name="Uchima C.A."/>
            <person name="Anderluh G."/>
            <person name="Asadollahi M."/>
            <person name="Askin M."/>
            <person name="Barry K."/>
            <person name="Battaglia E."/>
            <person name="Bayram O."/>
            <person name="Benocci T."/>
            <person name="Braus-Stromeyer S.A."/>
            <person name="Caldana C."/>
            <person name="Canovas D."/>
            <person name="Cerqueira G.C."/>
            <person name="Chen F."/>
            <person name="Chen W."/>
            <person name="Choi C."/>
            <person name="Clum A."/>
            <person name="Dos Santos R.A."/>
            <person name="Damasio A.R."/>
            <person name="Diallinas G."/>
            <person name="Emri T."/>
            <person name="Fekete E."/>
            <person name="Flipphi M."/>
            <person name="Freyberg S."/>
            <person name="Gallo A."/>
            <person name="Gournas C."/>
            <person name="Habgood R."/>
            <person name="Hainaut M."/>
            <person name="Harispe M.L."/>
            <person name="Henrissat B."/>
            <person name="Hilden K.S."/>
            <person name="Hope R."/>
            <person name="Hossain A."/>
            <person name="Karabika E."/>
            <person name="Karaffa L."/>
            <person name="Karanyi Z."/>
            <person name="Krasevec N."/>
            <person name="Kuo A."/>
            <person name="Kusch H."/>
            <person name="LaButti K."/>
            <person name="Lagendijk E.L."/>
            <person name="Lapidus A."/>
            <person name="Levasseur A."/>
            <person name="Lindquist E."/>
            <person name="Lipzen A."/>
            <person name="Logrieco A.F."/>
            <person name="MacCabe A."/>
            <person name="Maekelae M.R."/>
            <person name="Malavazi I."/>
            <person name="Melin P."/>
            <person name="Meyer V."/>
            <person name="Mielnichuk N."/>
            <person name="Miskei M."/>
            <person name="Molnar A.P."/>
            <person name="Mule G."/>
            <person name="Ngan C.Y."/>
            <person name="Orejas M."/>
            <person name="Orosz E."/>
            <person name="Ouedraogo J.P."/>
            <person name="Overkamp K.M."/>
            <person name="Park H.-S."/>
            <person name="Perrone G."/>
            <person name="Piumi F."/>
            <person name="Punt P.J."/>
            <person name="Ram A.F."/>
            <person name="Ramon A."/>
            <person name="Rauscher S."/>
            <person name="Record E."/>
            <person name="Riano-Pachon D.M."/>
            <person name="Robert V."/>
            <person name="Roehrig J."/>
            <person name="Ruller R."/>
            <person name="Salamov A."/>
            <person name="Salih N.S."/>
            <person name="Samson R.A."/>
            <person name="Sandor E."/>
            <person name="Sanguinetti M."/>
            <person name="Schuetze T."/>
            <person name="Sepcic K."/>
            <person name="Shelest E."/>
            <person name="Sherlock G."/>
            <person name="Sophianopoulou V."/>
            <person name="Squina F.M."/>
            <person name="Sun H."/>
            <person name="Susca A."/>
            <person name="Todd R.B."/>
            <person name="Tsang A."/>
            <person name="Unkles S.E."/>
            <person name="van de Wiele N."/>
            <person name="van Rossen-Uffink D."/>
            <person name="Oliveira J.V."/>
            <person name="Vesth T.C."/>
            <person name="Visser J."/>
            <person name="Yu J.-H."/>
            <person name="Zhou M."/>
            <person name="Andersen M.R."/>
            <person name="Archer D.B."/>
            <person name="Baker S.E."/>
            <person name="Benoit I."/>
            <person name="Brakhage A.A."/>
            <person name="Braus G.H."/>
            <person name="Fischer R."/>
            <person name="Frisvad J.C."/>
            <person name="Goldman G.H."/>
            <person name="Houbraken J."/>
            <person name="Oakley B."/>
            <person name="Pocsi I."/>
            <person name="Scazzocchio C."/>
            <person name="Seiboth B."/>
            <person name="vanKuyk P.A."/>
            <person name="Wortman J."/>
            <person name="Dyer P.S."/>
            <person name="Grigoriev I.V."/>
        </authorList>
    </citation>
    <scope>NUCLEOTIDE SEQUENCE [LARGE SCALE GENOMIC DNA]</scope>
    <source>
        <strain evidence="9">ITEM 5010</strain>
    </source>
</reference>
<dbReference type="OrthoDB" id="3172332at2759"/>
<evidence type="ECO:0000313" key="8">
    <source>
        <dbReference type="EMBL" id="OOF93632.1"/>
    </source>
</evidence>
<keyword evidence="3" id="KW-0805">Transcription regulation</keyword>
<sequence>MLNSTLSLTPHKTMFPCTPETSGSETTSAPARRRAGGRRSKTGCRTCRVRFRARHKKCDESPGACNNCTSTGRTCDGYDFHRLPREGRKKEQPLVKITLPMSLANGLQWAKNSDEQRAFFYFQHRTMPAFVGWFDSSLWQKLVLQMSHAEPAVYHAVVALGATHQDSEKRGMPLSTENLGNTWHRFALEQAGRSFRLINARPASQDPRLWEVTLLCCLLYSVSELLRGQYESAFNHLGGGLRILKQLGAHKQLEPARLSKPTVDQSLVEVFAHLDIQSPQFGVEGPLLCMDEQDHPQLRKEGFLVFRTLTEARQALDRLLNTVLQFTNGSWGSSHAEIASDYEMRYKTQLSLCMRVEEYAQAFNTFRKQAYLSPKEQRGADVIYLHQRTATLALQTCLLDGNEPVLDHYTPEFERILSLVGAIMCTFPERPSVCLDMGIIPPLFLVATGCRDYKVRLKAIEALRAWPHREGPWDSNLCAQMSIETMKVEKTNNFNTHGKETTLEDLAEPSLRRMFMTIAPGQRQARFSYVVGHTEHEQWFDLEGGLS</sequence>
<dbReference type="PANTHER" id="PTHR36206">
    <property type="entry name" value="ASPERCRYPTIN BIOSYNTHESIS CLUSTER-SPECIFIC TRANSCRIPTION REGULATOR ATNN-RELATED"/>
    <property type="match status" value="1"/>
</dbReference>
<dbReference type="SUPFAM" id="SSF57701">
    <property type="entry name" value="Zn2/Cys6 DNA-binding domain"/>
    <property type="match status" value="1"/>
</dbReference>
<dbReference type="EMBL" id="KV907504">
    <property type="protein sequence ID" value="OOF93632.1"/>
    <property type="molecule type" value="Genomic_DNA"/>
</dbReference>
<evidence type="ECO:0000313" key="9">
    <source>
        <dbReference type="Proteomes" id="UP000188318"/>
    </source>
</evidence>
<dbReference type="AlphaFoldDB" id="A0A1R3RGM4"/>
<protein>
    <recommendedName>
        <fullName evidence="10">Zn(2)-C6 fungal-type domain-containing protein</fullName>
    </recommendedName>
</protein>
<dbReference type="CDD" id="cd00067">
    <property type="entry name" value="GAL4"/>
    <property type="match status" value="1"/>
</dbReference>
<evidence type="ECO:0000256" key="1">
    <source>
        <dbReference type="ARBA" id="ARBA00022723"/>
    </source>
</evidence>
<proteinExistence type="predicted"/>
<feature type="compositionally biased region" description="Polar residues" evidence="7">
    <location>
        <begin position="1"/>
        <end position="10"/>
    </location>
</feature>
<keyword evidence="4" id="KW-0238">DNA-binding</keyword>
<evidence type="ECO:0000256" key="2">
    <source>
        <dbReference type="ARBA" id="ARBA00022833"/>
    </source>
</evidence>